<protein>
    <submittedName>
        <fullName evidence="10">Sodium:alanine symporter</fullName>
    </submittedName>
</protein>
<dbReference type="NCBIfam" id="TIGR00835">
    <property type="entry name" value="agcS"/>
    <property type="match status" value="1"/>
</dbReference>
<dbReference type="PANTHER" id="PTHR30330:SF1">
    <property type="entry name" value="AMINO-ACID CARRIER PROTEIN ALST"/>
    <property type="match status" value="1"/>
</dbReference>
<dbReference type="GO" id="GO:0005886">
    <property type="term" value="C:plasma membrane"/>
    <property type="evidence" value="ECO:0007669"/>
    <property type="project" value="UniProtKB-SubCell"/>
</dbReference>
<name>A0A1B1SAP9_9BACT</name>
<keyword evidence="6 9" id="KW-0769">Symport</keyword>
<dbReference type="GO" id="GO:0005283">
    <property type="term" value="F:amino acid:sodium symporter activity"/>
    <property type="evidence" value="ECO:0007669"/>
    <property type="project" value="InterPro"/>
</dbReference>
<keyword evidence="11" id="KW-1185">Reference proteome</keyword>
<accession>A0A1Z2XHX7</accession>
<feature type="transmembrane region" description="Helical" evidence="9">
    <location>
        <begin position="416"/>
        <end position="436"/>
    </location>
</feature>
<sequence>MDIINTINDILWSYLLIAILLGAGLYFTIRLKGVQFRLSGEMVRLLLNSGTNRQHSESAPIGHRRISSFQAFAVSLASRVGTGNIAGVGIAIAVGGPGAVFWMWVVALLSSANAFVESTLAQLFKVKGKNSFCGGPAYYIQKGTGRRWWATTFAILITITFAFAFSSVQSNTIAIALHGSFGWSRMWIGIVLTALTLLVICGGIQRIARINEIVVPAMALLYIALALYVIVVRIEYFPHVMKMIFENAFGINQAVGGSLGMAMIMGVKRGLFSNEAGEGSTPNAAATATISHPVKQGLIQTLGVYVDTLIVCTATAFIILCSGMFDSGLTGIELTQAALSEEVGIAATVFVAIAIMLFGFTSIIANYYYGENNLDFIHRSRHCRYILRISSAALVMVGSVVSLDIVWTLADITMGLMTLCNIAAILVLGRYARLCLDDYLSQLRQGKDPVYRKETIREIADQTECW</sequence>
<evidence type="ECO:0000256" key="7">
    <source>
        <dbReference type="ARBA" id="ARBA00022989"/>
    </source>
</evidence>
<keyword evidence="3 9" id="KW-0813">Transport</keyword>
<keyword evidence="7 9" id="KW-1133">Transmembrane helix</keyword>
<dbReference type="InterPro" id="IPR001463">
    <property type="entry name" value="Na/Ala_symport"/>
</dbReference>
<dbReference type="PRINTS" id="PR00175">
    <property type="entry name" value="NAALASMPORT"/>
</dbReference>
<proteinExistence type="inferred from homology"/>
<dbReference type="OrthoDB" id="9804874at2"/>
<dbReference type="Gene3D" id="1.20.1740.10">
    <property type="entry name" value="Amino acid/polyamine transporter I"/>
    <property type="match status" value="1"/>
</dbReference>
<feature type="transmembrane region" description="Helical" evidence="9">
    <location>
        <begin position="213"/>
        <end position="236"/>
    </location>
</feature>
<organism evidence="10 11">
    <name type="scientific">Muribaculum intestinale</name>
    <dbReference type="NCBI Taxonomy" id="1796646"/>
    <lineage>
        <taxon>Bacteria</taxon>
        <taxon>Pseudomonadati</taxon>
        <taxon>Bacteroidota</taxon>
        <taxon>Bacteroidia</taxon>
        <taxon>Bacteroidales</taxon>
        <taxon>Muribaculaceae</taxon>
        <taxon>Muribaculum</taxon>
    </lineage>
</organism>
<comment type="similarity">
    <text evidence="2 9">Belongs to the alanine or glycine:cation symporter (AGCS) (TC 2.A.25) family.</text>
</comment>
<evidence type="ECO:0000256" key="9">
    <source>
        <dbReference type="RuleBase" id="RU363064"/>
    </source>
</evidence>
<dbReference type="Proteomes" id="UP000186351">
    <property type="component" value="Chromosome"/>
</dbReference>
<feature type="transmembrane region" description="Helical" evidence="9">
    <location>
        <begin position="302"/>
        <end position="325"/>
    </location>
</feature>
<dbReference type="Pfam" id="PF01235">
    <property type="entry name" value="Na_Ala_symp"/>
    <property type="match status" value="1"/>
</dbReference>
<feature type="transmembrane region" description="Helical" evidence="9">
    <location>
        <begin position="12"/>
        <end position="29"/>
    </location>
</feature>
<keyword evidence="4 9" id="KW-1003">Cell membrane</keyword>
<comment type="subcellular location">
    <subcellularLocation>
        <location evidence="1 9">Cell membrane</location>
        <topology evidence="1 9">Multi-pass membrane protein</topology>
    </subcellularLocation>
</comment>
<gene>
    <name evidence="10" type="ORF">A4V02_09115</name>
</gene>
<feature type="transmembrane region" description="Helical" evidence="9">
    <location>
        <begin position="389"/>
        <end position="410"/>
    </location>
</feature>
<evidence type="ECO:0000256" key="4">
    <source>
        <dbReference type="ARBA" id="ARBA00022475"/>
    </source>
</evidence>
<reference evidence="11" key="1">
    <citation type="submission" date="2016-04" db="EMBL/GenBank/DDBJ databases">
        <title>Complete Genome Sequences of Twelve Strains of a Stable Defined Moderately Diverse Mouse Microbiota 2 (sDMDMm2).</title>
        <authorList>
            <person name="Uchimura Y."/>
            <person name="Wyss M."/>
            <person name="Brugiroux S."/>
            <person name="Limenitakis J.P."/>
            <person name="Stecher B."/>
            <person name="McCoy K.D."/>
            <person name="Macpherson A.J."/>
        </authorList>
    </citation>
    <scope>NUCLEOTIDE SEQUENCE [LARGE SCALE GENOMIC DNA]</scope>
    <source>
        <strain evidence="11">YL27</strain>
    </source>
</reference>
<feature type="transmembrane region" description="Helical" evidence="9">
    <location>
        <begin position="71"/>
        <end position="95"/>
    </location>
</feature>
<feature type="transmembrane region" description="Helical" evidence="9">
    <location>
        <begin position="148"/>
        <end position="166"/>
    </location>
</feature>
<dbReference type="STRING" id="1796646.A4V02_09115"/>
<feature type="transmembrane region" description="Helical" evidence="9">
    <location>
        <begin position="345"/>
        <end position="369"/>
    </location>
</feature>
<evidence type="ECO:0000256" key="3">
    <source>
        <dbReference type="ARBA" id="ARBA00022448"/>
    </source>
</evidence>
<evidence type="ECO:0000256" key="1">
    <source>
        <dbReference type="ARBA" id="ARBA00004651"/>
    </source>
</evidence>
<dbReference type="FunFam" id="1.20.1740.10:FF:000004">
    <property type="entry name" value="Sodium:alanine symporter family protein"/>
    <property type="match status" value="1"/>
</dbReference>
<evidence type="ECO:0000256" key="8">
    <source>
        <dbReference type="ARBA" id="ARBA00023136"/>
    </source>
</evidence>
<dbReference type="RefSeq" id="WP_068961169.1">
    <property type="nucleotide sequence ID" value="NZ_CAJTAP010000003.1"/>
</dbReference>
<dbReference type="EMBL" id="CP015402">
    <property type="protein sequence ID" value="ANU63870.1"/>
    <property type="molecule type" value="Genomic_DNA"/>
</dbReference>
<dbReference type="AlphaFoldDB" id="A0A1B1SAP9"/>
<evidence type="ECO:0000256" key="6">
    <source>
        <dbReference type="ARBA" id="ARBA00022847"/>
    </source>
</evidence>
<dbReference type="KEGG" id="pary:A4V02_09115"/>
<evidence type="ECO:0000313" key="11">
    <source>
        <dbReference type="Proteomes" id="UP000186351"/>
    </source>
</evidence>
<evidence type="ECO:0000256" key="5">
    <source>
        <dbReference type="ARBA" id="ARBA00022692"/>
    </source>
</evidence>
<keyword evidence="8 9" id="KW-0472">Membrane</keyword>
<feature type="transmembrane region" description="Helical" evidence="9">
    <location>
        <begin position="186"/>
        <end position="204"/>
    </location>
</feature>
<keyword evidence="5 9" id="KW-0812">Transmembrane</keyword>
<evidence type="ECO:0000313" key="10">
    <source>
        <dbReference type="EMBL" id="ANU63870.1"/>
    </source>
</evidence>
<dbReference type="GeneID" id="65537026"/>
<evidence type="ECO:0000256" key="2">
    <source>
        <dbReference type="ARBA" id="ARBA00009261"/>
    </source>
</evidence>
<dbReference type="PANTHER" id="PTHR30330">
    <property type="entry name" value="AGSS FAMILY TRANSPORTER, SODIUM-ALANINE"/>
    <property type="match status" value="1"/>
</dbReference>
<accession>A0A1B1SAP9</accession>